<dbReference type="SUPFAM" id="SSF56300">
    <property type="entry name" value="Metallo-dependent phosphatases"/>
    <property type="match status" value="1"/>
</dbReference>
<dbReference type="EMBL" id="KE503206">
    <property type="protein sequence ID" value="EPX74360.1"/>
    <property type="molecule type" value="Genomic_DNA"/>
</dbReference>
<dbReference type="InterPro" id="IPR029052">
    <property type="entry name" value="Metallo-depent_PP-like"/>
</dbReference>
<keyword evidence="6" id="KW-0812">Transmembrane</keyword>
<evidence type="ECO:0000256" key="14">
    <source>
        <dbReference type="SAM" id="SignalP"/>
    </source>
</evidence>
<dbReference type="GO" id="GO:0000298">
    <property type="term" value="F:endopolyphosphatase activity"/>
    <property type="evidence" value="ECO:0007669"/>
    <property type="project" value="UniProtKB-EC"/>
</dbReference>
<feature type="chain" id="PRO_5004555796" description="Endopolyphosphatase" evidence="14">
    <location>
        <begin position="18"/>
        <end position="594"/>
    </location>
</feature>
<comment type="similarity">
    <text evidence="2">Belongs to the endopolyphosphatase PPN1 family.</text>
</comment>
<evidence type="ECO:0000256" key="4">
    <source>
        <dbReference type="ARBA" id="ARBA00014458"/>
    </source>
</evidence>
<proteinExistence type="inferred from homology"/>
<dbReference type="GeneID" id="25032541"/>
<dbReference type="HOGENOM" id="CLU_013424_1_1_1"/>
<dbReference type="InterPro" id="IPR041805">
    <property type="entry name" value="ASMase/PPN1_MPP"/>
</dbReference>
<dbReference type="GO" id="GO:0000324">
    <property type="term" value="C:fungal-type vacuole"/>
    <property type="evidence" value="ECO:0007669"/>
    <property type="project" value="TreeGrafter"/>
</dbReference>
<dbReference type="Proteomes" id="UP000016088">
    <property type="component" value="Unassembled WGS sequence"/>
</dbReference>
<evidence type="ECO:0000256" key="12">
    <source>
        <dbReference type="PIRNR" id="PIRNR027093"/>
    </source>
</evidence>
<evidence type="ECO:0000256" key="11">
    <source>
        <dbReference type="ARBA" id="ARBA00023180"/>
    </source>
</evidence>
<evidence type="ECO:0000313" key="16">
    <source>
        <dbReference type="EMBL" id="EPX74360.1"/>
    </source>
</evidence>
<dbReference type="InterPro" id="IPR012358">
    <property type="entry name" value="EndopolyPtase_N1"/>
</dbReference>
<name>S9R7Z7_SCHOY</name>
<comment type="subcellular location">
    <subcellularLocation>
        <location evidence="1">Vacuole membrane</location>
        <topology evidence="1">Single-pass type II membrane protein</topology>
    </subcellularLocation>
</comment>
<evidence type="ECO:0000256" key="1">
    <source>
        <dbReference type="ARBA" id="ARBA00004576"/>
    </source>
</evidence>
<dbReference type="RefSeq" id="XP_013017511.1">
    <property type="nucleotide sequence ID" value="XM_013162057.1"/>
</dbReference>
<accession>S9R7Z7</accession>
<dbReference type="PANTHER" id="PTHR10340">
    <property type="entry name" value="SPHINGOMYELIN PHOSPHODIESTERASE"/>
    <property type="match status" value="1"/>
</dbReference>
<dbReference type="OrthoDB" id="348678at2759"/>
<sequence>MFFVYLAFFYLQWLTLAFSFVIKPIASDNSQISITNEVGSPSSESKITNSKGKPLTGRFLHITDMHPDEFYREGASVDHYCHDYKHTSGFSKSPKAGHLSPGPGFECDSSPSLINKTLDWFSKHFEKDYGGIDFIIWTGDNSRHDNDNHFPRTKSEIIISNEKTVDKMVETFPDVPIVAAIGNNDVYPHNIMEGGSSSMTQALAGAWDALIPTQEKHAFEKGGYYMVEVIPNRLAVIAFNSLYFSEKNAAVDGCPRKDPDDPGSFHIRWLRIQFSLLRQRKMYAWVASHVPPTRDQWYIDCYDAFTDLLYEFRDVIVGQLYGHMNINHFFFLEFNKPPADTSTLKSGGFQIETAQPKYVKSLIENQYGELPYVPDKPTSKFMEETVGKFSLASVGGSIIPEMFPNFRIYTYNTSGLNPQPSGSDGNNGLSDSIPNDYASQLDELYRSNSVKDNEDLLPFTSDYESMKKKSRKKKKKKKNRRKKKIQPGPLGPAYVPMTFTPLSFQQIFLNTSNYMNATDESEVDYKLLYDSRDQPYNMPSLTVFDYMRLARRIAGVFDSNKKKKKKRRYKDITYTYLWHAYIGAVPSLGNPDDY</sequence>
<evidence type="ECO:0000256" key="9">
    <source>
        <dbReference type="ARBA" id="ARBA00022989"/>
    </source>
</evidence>
<keyword evidence="17" id="KW-1185">Reference proteome</keyword>
<dbReference type="eggNOG" id="KOG3770">
    <property type="taxonomic scope" value="Eukaryota"/>
</dbReference>
<comment type="function">
    <text evidence="12">Catalyzes the hydrolysis of inorganic polyphosphate (polyP) chains of many hundreds of phosphate residues into shorter lengths.</text>
</comment>
<comment type="catalytic activity">
    <reaction evidence="12">
        <text>[phosphate](n+1) + n H2O = (n+1) phosphate + n H(+)</text>
        <dbReference type="Rhea" id="RHEA:22452"/>
        <dbReference type="Rhea" id="RHEA-COMP:14280"/>
        <dbReference type="ChEBI" id="CHEBI:15377"/>
        <dbReference type="ChEBI" id="CHEBI:15378"/>
        <dbReference type="ChEBI" id="CHEBI:16838"/>
        <dbReference type="ChEBI" id="CHEBI:43474"/>
        <dbReference type="EC" id="3.6.1.10"/>
    </reaction>
</comment>
<evidence type="ECO:0000256" key="10">
    <source>
        <dbReference type="ARBA" id="ARBA00023136"/>
    </source>
</evidence>
<dbReference type="PANTHER" id="PTHR10340:SF55">
    <property type="entry name" value="ENDOPOLYPHOSPHATASE"/>
    <property type="match status" value="1"/>
</dbReference>
<feature type="compositionally biased region" description="Basic residues" evidence="13">
    <location>
        <begin position="468"/>
        <end position="485"/>
    </location>
</feature>
<gene>
    <name evidence="16" type="ORF">SOCG_03569</name>
</gene>
<evidence type="ECO:0000256" key="3">
    <source>
        <dbReference type="ARBA" id="ARBA00012459"/>
    </source>
</evidence>
<evidence type="ECO:0000259" key="15">
    <source>
        <dbReference type="Pfam" id="PF00149"/>
    </source>
</evidence>
<evidence type="ECO:0000313" key="17">
    <source>
        <dbReference type="Proteomes" id="UP000016088"/>
    </source>
</evidence>
<keyword evidence="14" id="KW-0732">Signal</keyword>
<dbReference type="EC" id="3.6.1.10" evidence="3 12"/>
<dbReference type="PIRSF" id="PIRSF027093">
    <property type="entry name" value="EndopolyPtase_N1"/>
    <property type="match status" value="1"/>
</dbReference>
<dbReference type="GO" id="GO:0005774">
    <property type="term" value="C:vacuolar membrane"/>
    <property type="evidence" value="ECO:0007669"/>
    <property type="project" value="UniProtKB-SubCell"/>
</dbReference>
<keyword evidence="10 12" id="KW-0472">Membrane</keyword>
<dbReference type="GO" id="GO:0008081">
    <property type="term" value="F:phosphoric diester hydrolase activity"/>
    <property type="evidence" value="ECO:0007669"/>
    <property type="project" value="TreeGrafter"/>
</dbReference>
<feature type="domain" description="Calcineurin-like phosphoesterase" evidence="15">
    <location>
        <begin position="58"/>
        <end position="323"/>
    </location>
</feature>
<keyword evidence="7 12" id="KW-0378">Hydrolase</keyword>
<evidence type="ECO:0000256" key="5">
    <source>
        <dbReference type="ARBA" id="ARBA00022554"/>
    </source>
</evidence>
<dbReference type="GO" id="GO:0004309">
    <property type="term" value="F:exopolyphosphatase activity"/>
    <property type="evidence" value="ECO:0007669"/>
    <property type="project" value="TreeGrafter"/>
</dbReference>
<dbReference type="InterPro" id="IPR004843">
    <property type="entry name" value="Calcineurin-like_PHP"/>
</dbReference>
<keyword evidence="5 12" id="KW-0926">Vacuole</keyword>
<keyword evidence="8" id="KW-0735">Signal-anchor</keyword>
<evidence type="ECO:0000256" key="6">
    <source>
        <dbReference type="ARBA" id="ARBA00022692"/>
    </source>
</evidence>
<organism evidence="16 17">
    <name type="scientific">Schizosaccharomyces octosporus (strain yFS286)</name>
    <name type="common">Fission yeast</name>
    <name type="synonym">Octosporomyces octosporus</name>
    <dbReference type="NCBI Taxonomy" id="483514"/>
    <lineage>
        <taxon>Eukaryota</taxon>
        <taxon>Fungi</taxon>
        <taxon>Dikarya</taxon>
        <taxon>Ascomycota</taxon>
        <taxon>Taphrinomycotina</taxon>
        <taxon>Schizosaccharomycetes</taxon>
        <taxon>Schizosaccharomycetales</taxon>
        <taxon>Schizosaccharomycetaceae</taxon>
        <taxon>Schizosaccharomyces</taxon>
    </lineage>
</organism>
<dbReference type="Pfam" id="PF00149">
    <property type="entry name" value="Metallophos"/>
    <property type="match status" value="1"/>
</dbReference>
<evidence type="ECO:0000256" key="8">
    <source>
        <dbReference type="ARBA" id="ARBA00022968"/>
    </source>
</evidence>
<dbReference type="AlphaFoldDB" id="S9R7Z7"/>
<dbReference type="VEuPathDB" id="FungiDB:SOCG_03569"/>
<keyword evidence="9" id="KW-1133">Transmembrane helix</keyword>
<dbReference type="CDD" id="cd00842">
    <property type="entry name" value="MPP_ASMase"/>
    <property type="match status" value="1"/>
</dbReference>
<evidence type="ECO:0000256" key="7">
    <source>
        <dbReference type="ARBA" id="ARBA00022801"/>
    </source>
</evidence>
<keyword evidence="11" id="KW-0325">Glycoprotein</keyword>
<feature type="signal peptide" evidence="14">
    <location>
        <begin position="1"/>
        <end position="17"/>
    </location>
</feature>
<dbReference type="OMA" id="WAERYSV"/>
<reference evidence="16 17" key="1">
    <citation type="journal article" date="2011" name="Science">
        <title>Comparative functional genomics of the fission yeasts.</title>
        <authorList>
            <person name="Rhind N."/>
            <person name="Chen Z."/>
            <person name="Yassour M."/>
            <person name="Thompson D.A."/>
            <person name="Haas B.J."/>
            <person name="Habib N."/>
            <person name="Wapinski I."/>
            <person name="Roy S."/>
            <person name="Lin M.F."/>
            <person name="Heiman D.I."/>
            <person name="Young S.K."/>
            <person name="Furuya K."/>
            <person name="Guo Y."/>
            <person name="Pidoux A."/>
            <person name="Chen H.M."/>
            <person name="Robbertse B."/>
            <person name="Goldberg J.M."/>
            <person name="Aoki K."/>
            <person name="Bayne E.H."/>
            <person name="Berlin A.M."/>
            <person name="Desjardins C.A."/>
            <person name="Dobbs E."/>
            <person name="Dukaj L."/>
            <person name="Fan L."/>
            <person name="FitzGerald M.G."/>
            <person name="French C."/>
            <person name="Gujja S."/>
            <person name="Hansen K."/>
            <person name="Keifenheim D."/>
            <person name="Levin J.Z."/>
            <person name="Mosher R.A."/>
            <person name="Mueller C.A."/>
            <person name="Pfiffner J."/>
            <person name="Priest M."/>
            <person name="Russ C."/>
            <person name="Smialowska A."/>
            <person name="Swoboda P."/>
            <person name="Sykes S.M."/>
            <person name="Vaughn M."/>
            <person name="Vengrova S."/>
            <person name="Yoder R."/>
            <person name="Zeng Q."/>
            <person name="Allshire R."/>
            <person name="Baulcombe D."/>
            <person name="Birren B.W."/>
            <person name="Brown W."/>
            <person name="Ekwall K."/>
            <person name="Kellis M."/>
            <person name="Leatherwood J."/>
            <person name="Levin H."/>
            <person name="Margalit H."/>
            <person name="Martienssen R."/>
            <person name="Nieduszynski C.A."/>
            <person name="Spatafora J.W."/>
            <person name="Friedman N."/>
            <person name="Dalgaard J.Z."/>
            <person name="Baumann P."/>
            <person name="Niki H."/>
            <person name="Regev A."/>
            <person name="Nusbaum C."/>
        </authorList>
    </citation>
    <scope>NUCLEOTIDE SEQUENCE [LARGE SCALE GENOMIC DNA]</scope>
    <source>
        <strain evidence="17">yFS286</strain>
    </source>
</reference>
<dbReference type="GO" id="GO:0006798">
    <property type="term" value="P:polyphosphate catabolic process"/>
    <property type="evidence" value="ECO:0007669"/>
    <property type="project" value="TreeGrafter"/>
</dbReference>
<protein>
    <recommendedName>
        <fullName evidence="4 12">Endopolyphosphatase</fullName>
        <ecNumber evidence="3 12">3.6.1.10</ecNumber>
    </recommendedName>
</protein>
<feature type="region of interest" description="Disordered" evidence="13">
    <location>
        <begin position="461"/>
        <end position="490"/>
    </location>
</feature>
<evidence type="ECO:0000256" key="2">
    <source>
        <dbReference type="ARBA" id="ARBA00010399"/>
    </source>
</evidence>
<evidence type="ECO:0000256" key="13">
    <source>
        <dbReference type="SAM" id="MobiDB-lite"/>
    </source>
</evidence>